<accession>A0ACC6U127</accession>
<protein>
    <submittedName>
        <fullName evidence="1">Uncharacterized protein</fullName>
    </submittedName>
</protein>
<dbReference type="EMBL" id="JBFRCH010000007">
    <property type="protein sequence ID" value="MEX3933292.1"/>
    <property type="molecule type" value="Genomic_DNA"/>
</dbReference>
<sequence length="93" mass="10536">MSDQIRQLEKDRDYWKRVAAYLASCHAATLSYDGSLKSTSKARRERFESIVEKARDMMDGKDWRAGGSYALATPENAIKHCDSALSQFSKEAK</sequence>
<dbReference type="Proteomes" id="UP001558850">
    <property type="component" value="Unassembled WGS sequence"/>
</dbReference>
<comment type="caution">
    <text evidence="1">The sequence shown here is derived from an EMBL/GenBank/DDBJ whole genome shotgun (WGS) entry which is preliminary data.</text>
</comment>
<evidence type="ECO:0000313" key="1">
    <source>
        <dbReference type="EMBL" id="MEX3933292.1"/>
    </source>
</evidence>
<gene>
    <name evidence="1" type="ORF">AB4Y32_16065</name>
</gene>
<name>A0ACC6U127_9BURK</name>
<evidence type="ECO:0000313" key="2">
    <source>
        <dbReference type="Proteomes" id="UP001558850"/>
    </source>
</evidence>
<keyword evidence="2" id="KW-1185">Reference proteome</keyword>
<proteinExistence type="predicted"/>
<reference evidence="1" key="1">
    <citation type="submission" date="2024-07" db="EMBL/GenBank/DDBJ databases">
        <title>A survey of Mimosa microsymbionts across Brazilian biomes reveals a high diversity of Paraburkholderia nodulating endemic species, but also that Cupriavidus is common as a symbiont of widespread species.</title>
        <authorList>
            <person name="Rouws L."/>
            <person name="Barauna A."/>
            <person name="Beukes C."/>
            <person name="Rouws J.R.C."/>
            <person name="De Faria S.M."/>
            <person name="Gross E."/>
            <person name="Bueno Dos Reis Junior F."/>
            <person name="Simon M.F."/>
            <person name="Maluk M."/>
            <person name="Odee D.W."/>
            <person name="Kenicer G."/>
            <person name="Young J.P.W."/>
            <person name="Reis V.M."/>
            <person name="Zilli J."/>
            <person name="James E.K."/>
        </authorList>
    </citation>
    <scope>NUCLEOTIDE SEQUENCE</scope>
    <source>
        <strain evidence="1">EG181B</strain>
    </source>
</reference>
<organism evidence="1 2">
    <name type="scientific">Paraburkholderia phymatum</name>
    <dbReference type="NCBI Taxonomy" id="148447"/>
    <lineage>
        <taxon>Bacteria</taxon>
        <taxon>Pseudomonadati</taxon>
        <taxon>Pseudomonadota</taxon>
        <taxon>Betaproteobacteria</taxon>
        <taxon>Burkholderiales</taxon>
        <taxon>Burkholderiaceae</taxon>
        <taxon>Paraburkholderia</taxon>
    </lineage>
</organism>